<dbReference type="PANTHER" id="PTHR19229:SF36">
    <property type="entry name" value="ATP-BINDING CASSETTE SUB-FAMILY A MEMBER 2"/>
    <property type="match status" value="1"/>
</dbReference>
<accession>A0A8J5LW07</accession>
<gene>
    <name evidence="4" type="ORF">JG688_00016691</name>
</gene>
<comment type="caution">
    <text evidence="4">The sequence shown here is derived from an EMBL/GenBank/DDBJ whole genome shotgun (WGS) entry which is preliminary data.</text>
</comment>
<keyword evidence="5" id="KW-1185">Reference proteome</keyword>
<proteinExistence type="predicted"/>
<dbReference type="Proteomes" id="UP000709295">
    <property type="component" value="Unassembled WGS sequence"/>
</dbReference>
<feature type="domain" description="ABC transporter" evidence="3">
    <location>
        <begin position="1"/>
        <end position="92"/>
    </location>
</feature>
<dbReference type="Pfam" id="PF00005">
    <property type="entry name" value="ABC_tran"/>
    <property type="match status" value="1"/>
</dbReference>
<dbReference type="GO" id="GO:0016887">
    <property type="term" value="F:ATP hydrolysis activity"/>
    <property type="evidence" value="ECO:0007669"/>
    <property type="project" value="InterPro"/>
</dbReference>
<evidence type="ECO:0000259" key="3">
    <source>
        <dbReference type="Pfam" id="PF00005"/>
    </source>
</evidence>
<organism evidence="4 5">
    <name type="scientific">Phytophthora aleatoria</name>
    <dbReference type="NCBI Taxonomy" id="2496075"/>
    <lineage>
        <taxon>Eukaryota</taxon>
        <taxon>Sar</taxon>
        <taxon>Stramenopiles</taxon>
        <taxon>Oomycota</taxon>
        <taxon>Peronosporomycetes</taxon>
        <taxon>Peronosporales</taxon>
        <taxon>Peronosporaceae</taxon>
        <taxon>Phytophthora</taxon>
    </lineage>
</organism>
<dbReference type="InterPro" id="IPR026082">
    <property type="entry name" value="ABCA"/>
</dbReference>
<evidence type="ECO:0000313" key="5">
    <source>
        <dbReference type="Proteomes" id="UP000709295"/>
    </source>
</evidence>
<protein>
    <recommendedName>
        <fullName evidence="3">ABC transporter domain-containing protein</fullName>
    </recommendedName>
</protein>
<dbReference type="InterPro" id="IPR003439">
    <property type="entry name" value="ABC_transporter-like_ATP-bd"/>
</dbReference>
<reference evidence="4" key="1">
    <citation type="submission" date="2021-01" db="EMBL/GenBank/DDBJ databases">
        <title>Phytophthora aleatoria, a newly-described species from Pinus radiata is distinct from Phytophthora cactorum isolates based on comparative genomics.</title>
        <authorList>
            <person name="Mcdougal R."/>
            <person name="Panda P."/>
            <person name="Williams N."/>
            <person name="Studholme D.J."/>
        </authorList>
    </citation>
    <scope>NUCLEOTIDE SEQUENCE</scope>
    <source>
        <strain evidence="4">NZFS 4037</strain>
    </source>
</reference>
<dbReference type="PANTHER" id="PTHR19229">
    <property type="entry name" value="ATP-BINDING CASSETTE TRANSPORTER SUBFAMILY A ABCA"/>
    <property type="match status" value="1"/>
</dbReference>
<dbReference type="GO" id="GO:0140359">
    <property type="term" value="F:ABC-type transporter activity"/>
    <property type="evidence" value="ECO:0007669"/>
    <property type="project" value="InterPro"/>
</dbReference>
<dbReference type="GO" id="GO:0005319">
    <property type="term" value="F:lipid transporter activity"/>
    <property type="evidence" value="ECO:0007669"/>
    <property type="project" value="TreeGrafter"/>
</dbReference>
<name>A0A8J5LW07_9STRA</name>
<evidence type="ECO:0000256" key="2">
    <source>
        <dbReference type="ARBA" id="ARBA00022737"/>
    </source>
</evidence>
<dbReference type="EMBL" id="JAENGY010002164">
    <property type="protein sequence ID" value="KAG6945209.1"/>
    <property type="molecule type" value="Genomic_DNA"/>
</dbReference>
<sequence>MKMLTGDVQSTRSTATLGGFDILSQQIEVRRQIGYCPQFDVLFDLLSKIQQLNLGDFEHKLAGRLSGGNKRKLSVAIAMISNLATIVLDEPSPGMDPVSRRFMWGVIADISTRGKESTIVLTTHSMEECDALCSRVRIMVGGRLRCLGSVQHLKSRFGDGLVFGVTLDMRSANELENLLQNNFGDGTEFGTPIELEEKCRAFGNVDMAEHVTASHPTGYSLAAAMERDGFIRAEACGSWCVEATRFDELNDYLVQAFGAGQVFQIIFVMMSGEKWSTSLSARLHELKNS</sequence>
<evidence type="ECO:0000256" key="1">
    <source>
        <dbReference type="ARBA" id="ARBA00022448"/>
    </source>
</evidence>
<dbReference type="GO" id="GO:0005524">
    <property type="term" value="F:ATP binding"/>
    <property type="evidence" value="ECO:0007669"/>
    <property type="project" value="InterPro"/>
</dbReference>
<dbReference type="AlphaFoldDB" id="A0A8J5LW07"/>
<keyword evidence="1" id="KW-0813">Transport</keyword>
<keyword evidence="2" id="KW-0677">Repeat</keyword>
<evidence type="ECO:0000313" key="4">
    <source>
        <dbReference type="EMBL" id="KAG6945209.1"/>
    </source>
</evidence>
<dbReference type="GO" id="GO:0016020">
    <property type="term" value="C:membrane"/>
    <property type="evidence" value="ECO:0007669"/>
    <property type="project" value="InterPro"/>
</dbReference>